<dbReference type="PROSITE" id="PS50106">
    <property type="entry name" value="PDZ"/>
    <property type="match status" value="1"/>
</dbReference>
<dbReference type="SMART" id="SM00228">
    <property type="entry name" value="PDZ"/>
    <property type="match status" value="1"/>
</dbReference>
<dbReference type="PANTHER" id="PTHR43343:SF3">
    <property type="entry name" value="PROTEASE DO-LIKE 8, CHLOROPLASTIC"/>
    <property type="match status" value="1"/>
</dbReference>
<accession>A0A193LE47</accession>
<protein>
    <recommendedName>
        <fullName evidence="4">PDZ domain-containing protein</fullName>
    </recommendedName>
</protein>
<evidence type="ECO:0000313" key="6">
    <source>
        <dbReference type="Proteomes" id="UP000092695"/>
    </source>
</evidence>
<dbReference type="InterPro" id="IPR051201">
    <property type="entry name" value="Chloro_Bact_Ser_Proteases"/>
</dbReference>
<evidence type="ECO:0000313" key="5">
    <source>
        <dbReference type="EMBL" id="ANO50800.1"/>
    </source>
</evidence>
<dbReference type="GO" id="GO:0006508">
    <property type="term" value="P:proteolysis"/>
    <property type="evidence" value="ECO:0007669"/>
    <property type="project" value="UniProtKB-KW"/>
</dbReference>
<evidence type="ECO:0000256" key="2">
    <source>
        <dbReference type="ARBA" id="ARBA00022801"/>
    </source>
</evidence>
<evidence type="ECO:0000256" key="3">
    <source>
        <dbReference type="SAM" id="MobiDB-lite"/>
    </source>
</evidence>
<dbReference type="Gene3D" id="2.30.42.10">
    <property type="match status" value="2"/>
</dbReference>
<organism evidence="5 6">
    <name type="scientific">Woeseia oceani</name>
    <dbReference type="NCBI Taxonomy" id="1548547"/>
    <lineage>
        <taxon>Bacteria</taxon>
        <taxon>Pseudomonadati</taxon>
        <taxon>Pseudomonadota</taxon>
        <taxon>Gammaproteobacteria</taxon>
        <taxon>Woeseiales</taxon>
        <taxon>Woeseiaceae</taxon>
        <taxon>Woeseia</taxon>
    </lineage>
</organism>
<keyword evidence="2" id="KW-0378">Hydrolase</keyword>
<proteinExistence type="predicted"/>
<dbReference type="InterPro" id="IPR001478">
    <property type="entry name" value="PDZ"/>
</dbReference>
<dbReference type="Proteomes" id="UP000092695">
    <property type="component" value="Chromosome"/>
</dbReference>
<dbReference type="AlphaFoldDB" id="A0A193LE47"/>
<name>A0A193LE47_9GAMM</name>
<dbReference type="GO" id="GO:0008233">
    <property type="term" value="F:peptidase activity"/>
    <property type="evidence" value="ECO:0007669"/>
    <property type="project" value="UniProtKB-KW"/>
</dbReference>
<feature type="compositionally biased region" description="Basic and acidic residues" evidence="3">
    <location>
        <begin position="1"/>
        <end position="20"/>
    </location>
</feature>
<gene>
    <name evidence="5" type="ORF">BA177_05905</name>
</gene>
<dbReference type="EMBL" id="CP016268">
    <property type="protein sequence ID" value="ANO50800.1"/>
    <property type="molecule type" value="Genomic_DNA"/>
</dbReference>
<feature type="domain" description="PDZ" evidence="4">
    <location>
        <begin position="69"/>
        <end position="132"/>
    </location>
</feature>
<dbReference type="Pfam" id="PF13180">
    <property type="entry name" value="PDZ_2"/>
    <property type="match status" value="2"/>
</dbReference>
<evidence type="ECO:0000256" key="1">
    <source>
        <dbReference type="ARBA" id="ARBA00022670"/>
    </source>
</evidence>
<dbReference type="STRING" id="1548547.BA177_05905"/>
<dbReference type="InterPro" id="IPR036034">
    <property type="entry name" value="PDZ_sf"/>
</dbReference>
<sequence>MAQTAEKQELERSIEVEQRASESAQEAHSFEAQMRAAEARLEEAARHIAELSTRQLPRLNGEGWEFSFGNRPVLGISIDAGEQDGPVDGVTVLAVSPGGAAFAAGMRAGDVITSVNGESLQAASNERANEKLLDFMKGVEEGDALDVQYKRGGKLANVEVKLQVATEQLFAFQLPGSGVAPHAPAAPRAPAAAIDLREFAFWRGNGGWSDMEVVPLSADLGRYFGADKGLLVIRAPSDKTLQLRDGDVIRAIDGREPTSIGHVVRILDSYQPGESLNIEIMRDKRKQTLTVDIPDNRQSGIMEPGSWAKVSSWPAVQK</sequence>
<reference evidence="5 6" key="1">
    <citation type="submission" date="2016-06" db="EMBL/GenBank/DDBJ databases">
        <title>Complete genome sequence of a deep-branching marine Gamma Proteobacterium Woeseia oceani type strain XK5.</title>
        <authorList>
            <person name="Mu D."/>
            <person name="Du Z."/>
        </authorList>
    </citation>
    <scope>NUCLEOTIDE SEQUENCE [LARGE SCALE GENOMIC DNA]</scope>
    <source>
        <strain evidence="5 6">XK5</strain>
    </source>
</reference>
<dbReference type="SUPFAM" id="SSF50156">
    <property type="entry name" value="PDZ domain-like"/>
    <property type="match status" value="2"/>
</dbReference>
<keyword evidence="1" id="KW-0645">Protease</keyword>
<evidence type="ECO:0000259" key="4">
    <source>
        <dbReference type="PROSITE" id="PS50106"/>
    </source>
</evidence>
<keyword evidence="6" id="KW-1185">Reference proteome</keyword>
<dbReference type="PANTHER" id="PTHR43343">
    <property type="entry name" value="PEPTIDASE S12"/>
    <property type="match status" value="1"/>
</dbReference>
<dbReference type="KEGG" id="woc:BA177_05905"/>
<feature type="region of interest" description="Disordered" evidence="3">
    <location>
        <begin position="1"/>
        <end position="30"/>
    </location>
</feature>